<reference evidence="4" key="1">
    <citation type="submission" date="2023-10" db="EMBL/GenBank/DDBJ databases">
        <title>Genome assembly of Pristionchus species.</title>
        <authorList>
            <person name="Yoshida K."/>
            <person name="Sommer R.J."/>
        </authorList>
    </citation>
    <scope>NUCLEOTIDE SEQUENCE</scope>
    <source>
        <strain evidence="4">RS0144</strain>
    </source>
</reference>
<dbReference type="FunFam" id="3.30.2280.10:FF:000004">
    <property type="entry name" value="Protein CBG05668"/>
    <property type="match status" value="1"/>
</dbReference>
<feature type="region of interest" description="Disordered" evidence="2">
    <location>
        <begin position="232"/>
        <end position="278"/>
    </location>
</feature>
<dbReference type="GO" id="GO:0060828">
    <property type="term" value="P:regulation of canonical Wnt signaling pathway"/>
    <property type="evidence" value="ECO:0007669"/>
    <property type="project" value="InterPro"/>
</dbReference>
<comment type="caution">
    <text evidence="4">The sequence shown here is derived from an EMBL/GenBank/DDBJ whole genome shotgun (WGS) entry which is preliminary data.</text>
</comment>
<evidence type="ECO:0000313" key="4">
    <source>
        <dbReference type="EMBL" id="GMS80094.1"/>
    </source>
</evidence>
<gene>
    <name evidence="4" type="ORF">PENTCL1PPCAC_2269</name>
</gene>
<evidence type="ECO:0000313" key="5">
    <source>
        <dbReference type="Proteomes" id="UP001432027"/>
    </source>
</evidence>
<dbReference type="GO" id="GO:0005737">
    <property type="term" value="C:cytoplasm"/>
    <property type="evidence" value="ECO:0007669"/>
    <property type="project" value="TreeGrafter"/>
</dbReference>
<dbReference type="SUPFAM" id="SSF103107">
    <property type="entry name" value="Hypothetical protein c14orf129, hspc210"/>
    <property type="match status" value="1"/>
</dbReference>
<dbReference type="Pfam" id="PF05303">
    <property type="entry name" value="GSKIP_dom"/>
    <property type="match status" value="1"/>
</dbReference>
<proteinExistence type="inferred from homology"/>
<dbReference type="InterPro" id="IPR023231">
    <property type="entry name" value="GSKIP_dom_sf"/>
</dbReference>
<dbReference type="AlphaFoldDB" id="A0AAV5SJ27"/>
<dbReference type="EMBL" id="BTSX01000001">
    <property type="protein sequence ID" value="GMS80094.1"/>
    <property type="molecule type" value="Genomic_DNA"/>
</dbReference>
<dbReference type="GO" id="GO:0051018">
    <property type="term" value="F:protein kinase A binding"/>
    <property type="evidence" value="ECO:0007669"/>
    <property type="project" value="TreeGrafter"/>
</dbReference>
<comment type="similarity">
    <text evidence="1">Belongs to the GSKIP family.</text>
</comment>
<dbReference type="Gene3D" id="3.30.2280.10">
    <property type="entry name" value="Hypothetical protein (hspc210)"/>
    <property type="match status" value="1"/>
</dbReference>
<feature type="compositionally biased region" description="Basic and acidic residues" evidence="2">
    <location>
        <begin position="266"/>
        <end position="278"/>
    </location>
</feature>
<evidence type="ECO:0000256" key="1">
    <source>
        <dbReference type="ARBA" id="ARBA00009571"/>
    </source>
</evidence>
<name>A0AAV5SJ27_9BILA</name>
<protein>
    <recommendedName>
        <fullName evidence="3">GSKIP domain-containing protein</fullName>
    </recommendedName>
</protein>
<keyword evidence="5" id="KW-1185">Reference proteome</keyword>
<dbReference type="Proteomes" id="UP001432027">
    <property type="component" value="Unassembled WGS sequence"/>
</dbReference>
<dbReference type="PANTHER" id="PTHR12490">
    <property type="entry name" value="GSK3B-INTERACTING PROTEIN"/>
    <property type="match status" value="1"/>
</dbReference>
<feature type="domain" description="GSKIP" evidence="3">
    <location>
        <begin position="120"/>
        <end position="223"/>
    </location>
</feature>
<dbReference type="InterPro" id="IPR037395">
    <property type="entry name" value="GSKIP"/>
</dbReference>
<feature type="compositionally biased region" description="Low complexity" evidence="2">
    <location>
        <begin position="235"/>
        <end position="249"/>
    </location>
</feature>
<sequence length="278" mass="30707">PCLNSFYSHSLLHVFYIFFLSHPFPSFSSPPPINLLSSSCIFIPSQISPSPSLLFHLSFFSFRLDMLSSFSIPCLRCGNEGGSPPFGSFPMSLHKVGSLNRSLAVSINSSRGDSGCSSLELEAVAAMHELSFAVQSICVSEMLPRTGDLLFVNLTTTEGTDFCLELTLKGWRITSLRSDCMIGDFTKLEMFIKYYDSLYGLLDDISPGYRQRFGERVAKKLMMLQNEDSSDIVAPSSSYCSPPFSMSPSDSTQSLPIVTPVPSPVPKREERQRDTVIA</sequence>
<dbReference type="InterPro" id="IPR007967">
    <property type="entry name" value="GSKIP_dom"/>
</dbReference>
<accession>A0AAV5SJ27</accession>
<evidence type="ECO:0000256" key="2">
    <source>
        <dbReference type="SAM" id="MobiDB-lite"/>
    </source>
</evidence>
<organism evidence="4 5">
    <name type="scientific">Pristionchus entomophagus</name>
    <dbReference type="NCBI Taxonomy" id="358040"/>
    <lineage>
        <taxon>Eukaryota</taxon>
        <taxon>Metazoa</taxon>
        <taxon>Ecdysozoa</taxon>
        <taxon>Nematoda</taxon>
        <taxon>Chromadorea</taxon>
        <taxon>Rhabditida</taxon>
        <taxon>Rhabditina</taxon>
        <taxon>Diplogasteromorpha</taxon>
        <taxon>Diplogasteroidea</taxon>
        <taxon>Neodiplogasteridae</taxon>
        <taxon>Pristionchus</taxon>
    </lineage>
</organism>
<dbReference type="PANTHER" id="PTHR12490:SF5">
    <property type="entry name" value="GSKIP DOMAIN-CONTAINING PROTEIN"/>
    <property type="match status" value="1"/>
</dbReference>
<feature type="non-terminal residue" evidence="4">
    <location>
        <position position="1"/>
    </location>
</feature>
<evidence type="ECO:0000259" key="3">
    <source>
        <dbReference type="Pfam" id="PF05303"/>
    </source>
</evidence>
<dbReference type="GO" id="GO:0019207">
    <property type="term" value="F:kinase regulator activity"/>
    <property type="evidence" value="ECO:0007669"/>
    <property type="project" value="TreeGrafter"/>
</dbReference>